<name>A0AAE3RDN4_9BACT</name>
<dbReference type="AlphaFoldDB" id="A0AAE3RDN4"/>
<dbReference type="EMBL" id="JASJOU010000019">
    <property type="protein sequence ID" value="MDJ1506047.1"/>
    <property type="molecule type" value="Genomic_DNA"/>
</dbReference>
<dbReference type="Proteomes" id="UP001232063">
    <property type="component" value="Unassembled WGS sequence"/>
</dbReference>
<gene>
    <name evidence="1" type="ORF">QNI22_35640</name>
</gene>
<sequence>MQKQLITFLVLFTMIDMGCKSIEKCMIGFYRVCSPAEYNTTLQINEDYRFQLNVFDGKTFIGTRGEWKVVDKHLIVNSDTVVRITPSLVLLGTPVSDSLTVYACWYGEREFDGMFSINPIEGANIKLKTSNRWLTLKTNRNGSVKCLNQFIDSIQVFATGMRPVSEAFGRTSTMPIRIGMINEDIEKKKVFLKNEQWKITGWRIKGIINQKEVSFKPGRKYSY</sequence>
<reference evidence="1" key="1">
    <citation type="submission" date="2023-05" db="EMBL/GenBank/DDBJ databases">
        <authorList>
            <person name="Zhang X."/>
        </authorList>
    </citation>
    <scope>NUCLEOTIDE SEQUENCE</scope>
    <source>
        <strain evidence="1">BD1B2-1</strain>
    </source>
</reference>
<evidence type="ECO:0000313" key="2">
    <source>
        <dbReference type="Proteomes" id="UP001232063"/>
    </source>
</evidence>
<accession>A0AAE3RDN4</accession>
<proteinExistence type="predicted"/>
<keyword evidence="2" id="KW-1185">Reference proteome</keyword>
<comment type="caution">
    <text evidence="1">The sequence shown here is derived from an EMBL/GenBank/DDBJ whole genome shotgun (WGS) entry which is preliminary data.</text>
</comment>
<dbReference type="RefSeq" id="WP_314518742.1">
    <property type="nucleotide sequence ID" value="NZ_JASJOU010000019.1"/>
</dbReference>
<evidence type="ECO:0000313" key="1">
    <source>
        <dbReference type="EMBL" id="MDJ1506047.1"/>
    </source>
</evidence>
<protein>
    <submittedName>
        <fullName evidence="1">Uncharacterized protein</fullName>
    </submittedName>
</protein>
<organism evidence="1 2">
    <name type="scientific">Xanthocytophaga agilis</name>
    <dbReference type="NCBI Taxonomy" id="3048010"/>
    <lineage>
        <taxon>Bacteria</taxon>
        <taxon>Pseudomonadati</taxon>
        <taxon>Bacteroidota</taxon>
        <taxon>Cytophagia</taxon>
        <taxon>Cytophagales</taxon>
        <taxon>Rhodocytophagaceae</taxon>
        <taxon>Xanthocytophaga</taxon>
    </lineage>
</organism>